<evidence type="ECO:0000256" key="4">
    <source>
        <dbReference type="ARBA" id="ARBA00023134"/>
    </source>
</evidence>
<dbReference type="Gene3D" id="3.40.50.300">
    <property type="entry name" value="P-loop containing nucleotide triphosphate hydrolases"/>
    <property type="match status" value="1"/>
</dbReference>
<comment type="subcellular location">
    <subcellularLocation>
        <location evidence="5">Cytoplasm</location>
    </subcellularLocation>
    <text evidence="5">May associate with membranes.</text>
</comment>
<keyword evidence="2 5" id="KW-0547">Nucleotide-binding</keyword>
<evidence type="ECO:0000313" key="8">
    <source>
        <dbReference type="Proteomes" id="UP000634043"/>
    </source>
</evidence>
<keyword evidence="1" id="KW-0479">Metal-binding</keyword>
<dbReference type="InterPro" id="IPR025121">
    <property type="entry name" value="GTPase_HflX_N"/>
</dbReference>
<dbReference type="InterPro" id="IPR032305">
    <property type="entry name" value="GTP-bd_M"/>
</dbReference>
<comment type="caution">
    <text evidence="7">The sequence shown here is derived from an EMBL/GenBank/DDBJ whole genome shotgun (WGS) entry which is preliminary data.</text>
</comment>
<dbReference type="SUPFAM" id="SSF52540">
    <property type="entry name" value="P-loop containing nucleoside triphosphate hydrolases"/>
    <property type="match status" value="1"/>
</dbReference>
<keyword evidence="5" id="KW-0963">Cytoplasm</keyword>
<dbReference type="HAMAP" id="MF_00900">
    <property type="entry name" value="GTPase_HflX"/>
    <property type="match status" value="1"/>
</dbReference>
<dbReference type="RefSeq" id="WP_188500527.1">
    <property type="nucleotide sequence ID" value="NZ_BMFP01000002.1"/>
</dbReference>
<accession>A0ABQ1W2F9</accession>
<evidence type="ECO:0000313" key="7">
    <source>
        <dbReference type="EMBL" id="GGG08158.1"/>
    </source>
</evidence>
<organism evidence="7 8">
    <name type="scientific">Pontibacter amylolyticus</name>
    <dbReference type="NCBI Taxonomy" id="1424080"/>
    <lineage>
        <taxon>Bacteria</taxon>
        <taxon>Pseudomonadati</taxon>
        <taxon>Bacteroidota</taxon>
        <taxon>Cytophagia</taxon>
        <taxon>Cytophagales</taxon>
        <taxon>Hymenobacteraceae</taxon>
        <taxon>Pontibacter</taxon>
    </lineage>
</organism>
<dbReference type="InterPro" id="IPR030394">
    <property type="entry name" value="G_HFLX_dom"/>
</dbReference>
<dbReference type="InterPro" id="IPR027417">
    <property type="entry name" value="P-loop_NTPase"/>
</dbReference>
<evidence type="ECO:0000256" key="3">
    <source>
        <dbReference type="ARBA" id="ARBA00022842"/>
    </source>
</evidence>
<dbReference type="Gene3D" id="3.40.50.11060">
    <property type="entry name" value="GTPase HflX, N-terminal domain"/>
    <property type="match status" value="1"/>
</dbReference>
<gene>
    <name evidence="5 7" type="primary">hflX</name>
    <name evidence="7" type="ORF">GCM10011323_10890</name>
</gene>
<dbReference type="InterPro" id="IPR006073">
    <property type="entry name" value="GTP-bd"/>
</dbReference>
<comment type="similarity">
    <text evidence="5">Belongs to the TRAFAC class OBG-HflX-like GTPase superfamily. HflX GTPase family.</text>
</comment>
<dbReference type="CDD" id="cd01878">
    <property type="entry name" value="HflX"/>
    <property type="match status" value="1"/>
</dbReference>
<dbReference type="NCBIfam" id="TIGR00231">
    <property type="entry name" value="small_GTP"/>
    <property type="match status" value="1"/>
</dbReference>
<name>A0ABQ1W2F9_9BACT</name>
<dbReference type="Pfam" id="PF13167">
    <property type="entry name" value="GTP-bdg_N"/>
    <property type="match status" value="1"/>
</dbReference>
<sequence length="401" mass="45832">MGKQKYYETAKPQETAILVAVPGYKQTDEQTNEYLDELAFLTETAGAVAMKRFVQKLDKPDTRTFVGSGKLDEIKAYVVEHKIDMVIFDDDLSPSQVRNIERELQVKIVDRSLLILDIFALRAKTAQAHTQVELAQYQYLLPRLTNLWTHLSKQKGGIGMKGPGETEIETDRRIVRDKISLLRDRLEKFEKQNFEQRKSRAGMVRVALVGYTNVGKSTLMNLLSKSDVFAENKLFATVDATVRKVVFDNIPFLLSDTVGFIRKLPTKLIEAFKSTLDEIREADLLVHVVDVSHPSFEDQIAVVNNTLLDINSANKPVLLVFNKIDQYLEQREQELREESANNEEGHEVRPSIEDLKATYMAKVHAPALFISATNRINIDELRAELQRRVAEIHFERYPNNV</sequence>
<dbReference type="Gene3D" id="6.10.250.2860">
    <property type="match status" value="1"/>
</dbReference>
<proteinExistence type="inferred from homology"/>
<keyword evidence="8" id="KW-1185">Reference proteome</keyword>
<reference evidence="8" key="1">
    <citation type="journal article" date="2019" name="Int. J. Syst. Evol. Microbiol.">
        <title>The Global Catalogue of Microorganisms (GCM) 10K type strain sequencing project: providing services to taxonomists for standard genome sequencing and annotation.</title>
        <authorList>
            <consortium name="The Broad Institute Genomics Platform"/>
            <consortium name="The Broad Institute Genome Sequencing Center for Infectious Disease"/>
            <person name="Wu L."/>
            <person name="Ma J."/>
        </authorList>
    </citation>
    <scope>NUCLEOTIDE SEQUENCE [LARGE SCALE GENOMIC DNA]</scope>
    <source>
        <strain evidence="8">CGMCC 1.12749</strain>
    </source>
</reference>
<dbReference type="InterPro" id="IPR016496">
    <property type="entry name" value="GTPase_HflX"/>
</dbReference>
<comment type="function">
    <text evidence="5">GTPase that associates with the 50S ribosomal subunit and may have a role during protein synthesis or ribosome biogenesis.</text>
</comment>
<dbReference type="Proteomes" id="UP000634043">
    <property type="component" value="Unassembled WGS sequence"/>
</dbReference>
<keyword evidence="3" id="KW-0460">Magnesium</keyword>
<feature type="domain" description="Hflx-type G" evidence="6">
    <location>
        <begin position="204"/>
        <end position="393"/>
    </location>
</feature>
<evidence type="ECO:0000256" key="5">
    <source>
        <dbReference type="HAMAP-Rule" id="MF_00900"/>
    </source>
</evidence>
<dbReference type="PANTHER" id="PTHR10229">
    <property type="entry name" value="GTP-BINDING PROTEIN HFLX"/>
    <property type="match status" value="1"/>
</dbReference>
<dbReference type="InterPro" id="IPR042108">
    <property type="entry name" value="GTPase_HflX_N_sf"/>
</dbReference>
<dbReference type="PRINTS" id="PR00326">
    <property type="entry name" value="GTP1OBG"/>
</dbReference>
<dbReference type="InterPro" id="IPR005225">
    <property type="entry name" value="Small_GTP-bd"/>
</dbReference>
<dbReference type="PROSITE" id="PS51705">
    <property type="entry name" value="G_HFLX"/>
    <property type="match status" value="1"/>
</dbReference>
<dbReference type="Pfam" id="PF01926">
    <property type="entry name" value="MMR_HSR1"/>
    <property type="match status" value="1"/>
</dbReference>
<evidence type="ECO:0000256" key="2">
    <source>
        <dbReference type="ARBA" id="ARBA00022741"/>
    </source>
</evidence>
<dbReference type="NCBIfam" id="TIGR03156">
    <property type="entry name" value="GTP_HflX"/>
    <property type="match status" value="1"/>
</dbReference>
<dbReference type="EMBL" id="BMFP01000002">
    <property type="protein sequence ID" value="GGG08158.1"/>
    <property type="molecule type" value="Genomic_DNA"/>
</dbReference>
<evidence type="ECO:0000256" key="1">
    <source>
        <dbReference type="ARBA" id="ARBA00022723"/>
    </source>
</evidence>
<protein>
    <recommendedName>
        <fullName evidence="5">GTPase HflX</fullName>
    </recommendedName>
    <alternativeName>
        <fullName evidence="5">GTP-binding protein HflX</fullName>
    </alternativeName>
</protein>
<comment type="subunit">
    <text evidence="5">Monomer. Associates with the 50S ribosomal subunit.</text>
</comment>
<dbReference type="PANTHER" id="PTHR10229:SF0">
    <property type="entry name" value="GTP-BINDING PROTEIN 6-RELATED"/>
    <property type="match status" value="1"/>
</dbReference>
<keyword evidence="4 5" id="KW-0342">GTP-binding</keyword>
<dbReference type="Pfam" id="PF16360">
    <property type="entry name" value="GTP-bdg_M"/>
    <property type="match status" value="1"/>
</dbReference>
<evidence type="ECO:0000259" key="6">
    <source>
        <dbReference type="PROSITE" id="PS51705"/>
    </source>
</evidence>
<dbReference type="PIRSF" id="PIRSF006809">
    <property type="entry name" value="GTP-binding_hflX_prd"/>
    <property type="match status" value="1"/>
</dbReference>